<evidence type="ECO:0000313" key="4">
    <source>
        <dbReference type="Proteomes" id="UP000045039"/>
    </source>
</evidence>
<dbReference type="Gene3D" id="3.50.50.60">
    <property type="entry name" value="FAD/NAD(P)-binding domain"/>
    <property type="match status" value="1"/>
</dbReference>
<dbReference type="EMBL" id="CVVU01000155">
    <property type="protein sequence ID" value="CRO75905.1"/>
    <property type="molecule type" value="Genomic_DNA"/>
</dbReference>
<dbReference type="InterPro" id="IPR036188">
    <property type="entry name" value="FAD/NAD-bd_sf"/>
</dbReference>
<evidence type="ECO:0000256" key="1">
    <source>
        <dbReference type="ARBA" id="ARBA00023002"/>
    </source>
</evidence>
<dbReference type="PANTHER" id="PTHR13847">
    <property type="entry name" value="SARCOSINE DEHYDROGENASE-RELATED"/>
    <property type="match status" value="1"/>
</dbReference>
<proteinExistence type="predicted"/>
<sequence>MKLTLTPPLTPSHWMRSTDLADATSAPLVGTHSADVAIVGGGFVGLWTAITLKQLEPDARVLLLEQDVCGGGASGRNGGFVMSWWPKIGTLLGFCSEAQARFLGESAERAIQELGEFCARHDIDAHFQQKGWLWTATTAHHLDAWNDTLAACERLGVSPFERLDASEVARRTGSPVHLAGVFERSNATVQPALLVQGMRRVALALGVEIHERCGVSQIVPGQPAQLLSAGARVQAKAVVLATNAWSAALPRLSRLIVPVNSSIAVTEAIPQRLERIGWTGGEAITDSQLMVDYYRTTRDGRIAFGKGTGAISYGSRIGRVFDVDRESLALTEADFRRTYPSLGDIPLVDGWSGPIDRTYDSLPVFGRLHENIHYGIGWSGNGVGPSRLGGRILASLALGRDDPWSRCPLVERRCRSFPPEPLRYLGGSLVRNAVLRKERAELAGTAPSATDRFLARFAPAGLEDKS</sequence>
<gene>
    <name evidence="3" type="primary">puuB_5</name>
    <name evidence="3" type="ORF">PAERUG_P19_London_7_VIM_2_05_10_02458</name>
</gene>
<accession>A0A9P1R437</accession>
<dbReference type="GO" id="GO:0016491">
    <property type="term" value="F:oxidoreductase activity"/>
    <property type="evidence" value="ECO:0007669"/>
    <property type="project" value="UniProtKB-KW"/>
</dbReference>
<comment type="caution">
    <text evidence="3">The sequence shown here is derived from an EMBL/GenBank/DDBJ whole genome shotgun (WGS) entry which is preliminary data.</text>
</comment>
<dbReference type="AlphaFoldDB" id="A0A9P1R437"/>
<dbReference type="SUPFAM" id="SSF51905">
    <property type="entry name" value="FAD/NAD(P)-binding domain"/>
    <property type="match status" value="1"/>
</dbReference>
<dbReference type="InterPro" id="IPR006076">
    <property type="entry name" value="FAD-dep_OxRdtase"/>
</dbReference>
<dbReference type="EC" id="1.4.3.-" evidence="3"/>
<evidence type="ECO:0000259" key="2">
    <source>
        <dbReference type="Pfam" id="PF01266"/>
    </source>
</evidence>
<reference evidence="4" key="1">
    <citation type="submission" date="2015-06" db="EMBL/GenBank/DDBJ databases">
        <authorList>
            <person name="Radhakrishnan Rajesh"/>
            <person name="Underwood Anthony"/>
            <person name="Al-Shahib Ali"/>
        </authorList>
    </citation>
    <scope>NUCLEOTIDE SEQUENCE [LARGE SCALE GENOMIC DNA]</scope>
    <source>
        <strain evidence="4">P19_London_7_VIM_2_05_10</strain>
    </source>
</reference>
<dbReference type="GO" id="GO:0005737">
    <property type="term" value="C:cytoplasm"/>
    <property type="evidence" value="ECO:0007669"/>
    <property type="project" value="TreeGrafter"/>
</dbReference>
<evidence type="ECO:0000313" key="3">
    <source>
        <dbReference type="EMBL" id="CRO75905.1"/>
    </source>
</evidence>
<dbReference type="RefSeq" id="WP_003117378.1">
    <property type="nucleotide sequence ID" value="NZ_CAADKL010000272.1"/>
</dbReference>
<protein>
    <submittedName>
        <fullName evidence="3">Gamma-glutamylputrescine oxidoreductase</fullName>
        <ecNumber evidence="3">1.4.3.-</ecNumber>
    </submittedName>
</protein>
<organism evidence="3 4">
    <name type="scientific">Pseudomonas aeruginosa</name>
    <dbReference type="NCBI Taxonomy" id="287"/>
    <lineage>
        <taxon>Bacteria</taxon>
        <taxon>Pseudomonadati</taxon>
        <taxon>Pseudomonadota</taxon>
        <taxon>Gammaproteobacteria</taxon>
        <taxon>Pseudomonadales</taxon>
        <taxon>Pseudomonadaceae</taxon>
        <taxon>Pseudomonas</taxon>
    </lineage>
</organism>
<dbReference type="Pfam" id="PF01266">
    <property type="entry name" value="DAO"/>
    <property type="match status" value="1"/>
</dbReference>
<keyword evidence="1 3" id="KW-0560">Oxidoreductase</keyword>
<dbReference type="Gene3D" id="3.30.9.10">
    <property type="entry name" value="D-Amino Acid Oxidase, subunit A, domain 2"/>
    <property type="match status" value="1"/>
</dbReference>
<feature type="domain" description="FAD dependent oxidoreductase" evidence="2">
    <location>
        <begin position="35"/>
        <end position="396"/>
    </location>
</feature>
<dbReference type="Proteomes" id="UP000045039">
    <property type="component" value="Unassembled WGS sequence"/>
</dbReference>
<dbReference type="PANTHER" id="PTHR13847:SF285">
    <property type="entry name" value="FAD DEPENDENT OXIDOREDUCTASE DOMAIN-CONTAINING PROTEIN"/>
    <property type="match status" value="1"/>
</dbReference>
<name>A0A9P1R437_PSEAI</name>